<dbReference type="OrthoDB" id="639052at2"/>
<dbReference type="Gene3D" id="2.180.10.10">
    <property type="entry name" value="RHS repeat-associated core"/>
    <property type="match status" value="1"/>
</dbReference>
<gene>
    <name evidence="2" type="ORF">B0I18_107282</name>
</gene>
<evidence type="ECO:0000313" key="2">
    <source>
        <dbReference type="EMBL" id="PSK90870.1"/>
    </source>
</evidence>
<keyword evidence="3" id="KW-1185">Reference proteome</keyword>
<reference evidence="2 3" key="1">
    <citation type="submission" date="2018-03" db="EMBL/GenBank/DDBJ databases">
        <title>Genomic Encyclopedia of Type Strains, Phase III (KMG-III): the genomes of soil and plant-associated and newly described type strains.</title>
        <authorList>
            <person name="Whitman W."/>
        </authorList>
    </citation>
    <scope>NUCLEOTIDE SEQUENCE [LARGE SCALE GENOMIC DNA]</scope>
    <source>
        <strain evidence="2 3">CGMCC 1.12700</strain>
    </source>
</reference>
<protein>
    <submittedName>
        <fullName evidence="2">Zincin-like metallopeptidase toxin 3 of polymorphic toxin system</fullName>
    </submittedName>
</protein>
<dbReference type="EMBL" id="PYGD01000007">
    <property type="protein sequence ID" value="PSK90870.1"/>
    <property type="molecule type" value="Genomic_DNA"/>
</dbReference>
<organism evidence="2 3">
    <name type="scientific">Taibaiella chishuiensis</name>
    <dbReference type="NCBI Taxonomy" id="1434707"/>
    <lineage>
        <taxon>Bacteria</taxon>
        <taxon>Pseudomonadati</taxon>
        <taxon>Bacteroidota</taxon>
        <taxon>Chitinophagia</taxon>
        <taxon>Chitinophagales</taxon>
        <taxon>Chitinophagaceae</taxon>
        <taxon>Taibaiella</taxon>
    </lineage>
</organism>
<feature type="signal peptide" evidence="1">
    <location>
        <begin position="1"/>
        <end position="20"/>
    </location>
</feature>
<comment type="caution">
    <text evidence="2">The sequence shown here is derived from an EMBL/GenBank/DDBJ whole genome shotgun (WGS) entry which is preliminary data.</text>
</comment>
<evidence type="ECO:0000313" key="3">
    <source>
        <dbReference type="Proteomes" id="UP000240572"/>
    </source>
</evidence>
<sequence length="331" mass="36506">MMKCCIPILVLLLLPCISVAQKSNPFKSIGKTAKVQTLSNGKYVESFDDELLQRVGTVVINRRTKKIVEMLDADKVNNESADNSTASRWYSIDPMAEKFYSQSPYSFAGNNPVYYVDIAGALQYPASDAKKFTDKYPNLTSYLVNNIQNDVMTSPNMLKAMSKYSEGNLTTSQVKKDMQWGEKTSPTIVFSDGYKVSEDGRSGVFGEYTEQNNTINISAAFASKVEGILAGKGTTDEKTAALFEFLGTVTHEEVHRGDYLDGKRQEATDKSGWGKEPGNAYTSDVFESQNVDGNRIPIGLGIHGDSKELLQIQKNDGRTDLVPTLPNPPKK</sequence>
<name>A0A2P8D0X7_9BACT</name>
<accession>A0A2P8D0X7</accession>
<keyword evidence="1" id="KW-0732">Signal</keyword>
<feature type="chain" id="PRO_5015142217" evidence="1">
    <location>
        <begin position="21"/>
        <end position="331"/>
    </location>
</feature>
<dbReference type="AlphaFoldDB" id="A0A2P8D0X7"/>
<proteinExistence type="predicted"/>
<dbReference type="Proteomes" id="UP000240572">
    <property type="component" value="Unassembled WGS sequence"/>
</dbReference>
<evidence type="ECO:0000256" key="1">
    <source>
        <dbReference type="SAM" id="SignalP"/>
    </source>
</evidence>